<feature type="transmembrane region" description="Helical" evidence="1">
    <location>
        <begin position="666"/>
        <end position="690"/>
    </location>
</feature>
<feature type="transmembrane region" description="Helical" evidence="1">
    <location>
        <begin position="477"/>
        <end position="500"/>
    </location>
</feature>
<dbReference type="PANTHER" id="PTHR11161">
    <property type="entry name" value="O-ACYLTRANSFERASE"/>
    <property type="match status" value="1"/>
</dbReference>
<feature type="chain" id="PRO_5028416103" evidence="2">
    <location>
        <begin position="28"/>
        <end position="730"/>
    </location>
</feature>
<dbReference type="PANTHER" id="PTHR11161:SF0">
    <property type="entry name" value="O-ACYLTRANSFERASE LIKE PROTEIN"/>
    <property type="match status" value="1"/>
</dbReference>
<feature type="transmembrane region" description="Helical" evidence="1">
    <location>
        <begin position="320"/>
        <end position="353"/>
    </location>
</feature>
<dbReference type="InterPro" id="IPR006621">
    <property type="entry name" value="Nose-resist-to-fluoxetine_N"/>
</dbReference>
<feature type="transmembrane region" description="Helical" evidence="1">
    <location>
        <begin position="520"/>
        <end position="538"/>
    </location>
</feature>
<evidence type="ECO:0000256" key="2">
    <source>
        <dbReference type="SAM" id="SignalP"/>
    </source>
</evidence>
<protein>
    <submittedName>
        <fullName evidence="4">Nose resistant to fluoxetine protein 6-like</fullName>
    </submittedName>
</protein>
<proteinExistence type="predicted"/>
<keyword evidence="1" id="KW-0812">Transmembrane</keyword>
<reference evidence="4" key="1">
    <citation type="submission" date="2025-08" db="UniProtKB">
        <authorList>
            <consortium name="RefSeq"/>
        </authorList>
    </citation>
    <scope>IDENTIFICATION</scope>
    <source>
        <tissue evidence="4">Whole insect</tissue>
    </source>
</reference>
<keyword evidence="1" id="KW-0472">Membrane</keyword>
<dbReference type="InParanoid" id="A0A6P7FB36"/>
<evidence type="ECO:0000256" key="1">
    <source>
        <dbReference type="SAM" id="Phobius"/>
    </source>
</evidence>
<dbReference type="InterPro" id="IPR036397">
    <property type="entry name" value="RNaseH_sf"/>
</dbReference>
<dbReference type="Pfam" id="PF20146">
    <property type="entry name" value="NRF"/>
    <property type="match status" value="1"/>
</dbReference>
<feature type="domain" description="Nose resistant-to-fluoxetine protein N-terminal" evidence="3">
    <location>
        <begin position="56"/>
        <end position="206"/>
    </location>
</feature>
<dbReference type="GO" id="GO:0003676">
    <property type="term" value="F:nucleic acid binding"/>
    <property type="evidence" value="ECO:0007669"/>
    <property type="project" value="InterPro"/>
</dbReference>
<evidence type="ECO:0000259" key="3">
    <source>
        <dbReference type="SMART" id="SM00703"/>
    </source>
</evidence>
<dbReference type="AlphaFoldDB" id="A0A6P7FB36"/>
<gene>
    <name evidence="4" type="primary">LOC114327541</name>
</gene>
<dbReference type="InterPro" id="IPR002656">
    <property type="entry name" value="Acyl_transf_3_dom"/>
</dbReference>
<feature type="transmembrane region" description="Helical" evidence="1">
    <location>
        <begin position="550"/>
        <end position="570"/>
    </location>
</feature>
<dbReference type="RefSeq" id="XP_028132012.1">
    <property type="nucleotide sequence ID" value="XM_028276211.1"/>
</dbReference>
<feature type="transmembrane region" description="Helical" evidence="1">
    <location>
        <begin position="623"/>
        <end position="643"/>
    </location>
</feature>
<name>A0A6P7FB36_DIAVI</name>
<dbReference type="Gene3D" id="3.30.420.10">
    <property type="entry name" value="Ribonuclease H-like superfamily/Ribonuclease H"/>
    <property type="match status" value="1"/>
</dbReference>
<keyword evidence="2" id="KW-0732">Signal</keyword>
<dbReference type="InterPro" id="IPR052728">
    <property type="entry name" value="O2_lipid_transport_reg"/>
</dbReference>
<feature type="transmembrane region" description="Helical" evidence="1">
    <location>
        <begin position="448"/>
        <end position="470"/>
    </location>
</feature>
<keyword evidence="1" id="KW-1133">Transmembrane helix</keyword>
<dbReference type="GO" id="GO:0016747">
    <property type="term" value="F:acyltransferase activity, transferring groups other than amino-acyl groups"/>
    <property type="evidence" value="ECO:0007669"/>
    <property type="project" value="InterPro"/>
</dbReference>
<dbReference type="OrthoDB" id="118951at2759"/>
<evidence type="ECO:0000313" key="4">
    <source>
        <dbReference type="RefSeq" id="XP_028132012.1"/>
    </source>
</evidence>
<sequence length="730" mass="84438">MARKNVKFLFGLIVLFFIQCQVLHSDAKTLNQPYKFLLNILKNKFNEVLQAVKNSDHQCARDLKRLFNDFIHMERWALEMVDASAKIPSGILAGNVHFTGSFDQCLNINFVKNETNIHGQYCTVVITPSIRTTLDEDYFSMGKIKNFLGIKTSENTEEFLKFIKMTYGICIPRTCSINNLQSIWNYIENTFYTPIRVNFYDTMCTTKFKKVYPLFTDFYVGLAFLAYFGVILLSTWYDICIHQPTQGDEDNLLVSFSLNSNIKKIWRVRDVKKEDAYLESICGIKVITMLWVCLGHRVFLNFVSGVSNLLQMHSEWKHELFTAFIVSGSFAVDTFLMLSGLLISFGIMSVYYIYDYKKFPIIPFYIYRLLRSFPRAAKKCPKGRIRPVGRTLPTPALESIAEKHGHTILRLPPYFCVFNPIELIWGQLKPSIRRSNTFPKFDKKCVDQAWYLAVDSQLFFLSPIIIIGLLRNPFKTCLTCIGVCILSGIYTFCITLNYHLGSSFFEFNLHFQQHIYMSTIVRLPAWFIGIIFGYIIFEYRNTKIPKAARLFAWTLVFTIISGVILVHLVFMRSDEYNALNSAVFNACVRQLWALAIALTVLLCRTDREGLINNFLSLPIFQRLVRISYSVFLTHLAVICYFIGSKKQSTYFRNISNVHDFAGDLCFVLIVASIWCILFESPFIAIAKFFYKQEIFSKVVKAVTENGKLKTKINIKKLLLCVYEVDNQKLD</sequence>
<feature type="signal peptide" evidence="2">
    <location>
        <begin position="1"/>
        <end position="27"/>
    </location>
</feature>
<feature type="transmembrane region" description="Helical" evidence="1">
    <location>
        <begin position="582"/>
        <end position="603"/>
    </location>
</feature>
<dbReference type="Pfam" id="PF01757">
    <property type="entry name" value="Acyl_transf_3"/>
    <property type="match status" value="1"/>
</dbReference>
<dbReference type="SMART" id="SM00703">
    <property type="entry name" value="NRF"/>
    <property type="match status" value="1"/>
</dbReference>
<organism evidence="4">
    <name type="scientific">Diabrotica virgifera virgifera</name>
    <name type="common">western corn rootworm</name>
    <dbReference type="NCBI Taxonomy" id="50390"/>
    <lineage>
        <taxon>Eukaryota</taxon>
        <taxon>Metazoa</taxon>
        <taxon>Ecdysozoa</taxon>
        <taxon>Arthropoda</taxon>
        <taxon>Hexapoda</taxon>
        <taxon>Insecta</taxon>
        <taxon>Pterygota</taxon>
        <taxon>Neoptera</taxon>
        <taxon>Endopterygota</taxon>
        <taxon>Coleoptera</taxon>
        <taxon>Polyphaga</taxon>
        <taxon>Cucujiformia</taxon>
        <taxon>Chrysomeloidea</taxon>
        <taxon>Chrysomelidae</taxon>
        <taxon>Galerucinae</taxon>
        <taxon>Diabroticina</taxon>
        <taxon>Diabroticites</taxon>
        <taxon>Diabrotica</taxon>
    </lineage>
</organism>
<feature type="transmembrane region" description="Helical" evidence="1">
    <location>
        <begin position="218"/>
        <end position="237"/>
    </location>
</feature>
<accession>A0A6P7FB36</accession>